<accession>A0ABT5UFD8</accession>
<gene>
    <name evidence="1" type="ORF">ORQ98_24365</name>
</gene>
<protein>
    <recommendedName>
        <fullName evidence="3">PilZ domain-containing protein</fullName>
    </recommendedName>
</protein>
<dbReference type="Proteomes" id="UP001528823">
    <property type="component" value="Unassembled WGS sequence"/>
</dbReference>
<name>A0ABT5UFD8_9GAMM</name>
<dbReference type="RefSeq" id="WP_274691412.1">
    <property type="nucleotide sequence ID" value="NZ_JAPMOU010000051.1"/>
</dbReference>
<keyword evidence="2" id="KW-1185">Reference proteome</keyword>
<organism evidence="1 2">
    <name type="scientific">Spartinivicinus poritis</name>
    <dbReference type="NCBI Taxonomy" id="2994640"/>
    <lineage>
        <taxon>Bacteria</taxon>
        <taxon>Pseudomonadati</taxon>
        <taxon>Pseudomonadota</taxon>
        <taxon>Gammaproteobacteria</taxon>
        <taxon>Oceanospirillales</taxon>
        <taxon>Zooshikellaceae</taxon>
        <taxon>Spartinivicinus</taxon>
    </lineage>
</organism>
<evidence type="ECO:0008006" key="3">
    <source>
        <dbReference type="Google" id="ProtNLM"/>
    </source>
</evidence>
<dbReference type="EMBL" id="JAPMOU010000051">
    <property type="protein sequence ID" value="MDE1465101.1"/>
    <property type="molecule type" value="Genomic_DNA"/>
</dbReference>
<reference evidence="1 2" key="1">
    <citation type="submission" date="2022-11" db="EMBL/GenBank/DDBJ databases">
        <title>Spartinivicinus poritis sp. nov., isolated from scleractinian coral Porites lutea.</title>
        <authorList>
            <person name="Zhang G."/>
            <person name="Cai L."/>
            <person name="Wei Q."/>
        </authorList>
    </citation>
    <scope>NUCLEOTIDE SEQUENCE [LARGE SCALE GENOMIC DNA]</scope>
    <source>
        <strain evidence="1 2">A2-2</strain>
    </source>
</reference>
<sequence length="116" mass="13813">MNIYTSYALKPKSYQSNDVRWRVLIKDKNENTFTPGITLKISVDGALVETLGYFSVQQIFPMMINVRINQIKYPIYTMAEVQRIVLKKYRYHIDVLFKQILPKDKQFLENLEDYLI</sequence>
<evidence type="ECO:0000313" key="2">
    <source>
        <dbReference type="Proteomes" id="UP001528823"/>
    </source>
</evidence>
<comment type="caution">
    <text evidence="1">The sequence shown here is derived from an EMBL/GenBank/DDBJ whole genome shotgun (WGS) entry which is preliminary data.</text>
</comment>
<evidence type="ECO:0000313" key="1">
    <source>
        <dbReference type="EMBL" id="MDE1465101.1"/>
    </source>
</evidence>
<proteinExistence type="predicted"/>